<keyword evidence="7" id="KW-1185">Reference proteome</keyword>
<gene>
    <name evidence="6" type="primary">Mlf</name>
    <name evidence="6" type="ORF">Anas_06776</name>
</gene>
<comment type="subcellular location">
    <subcellularLocation>
        <location evidence="1">Cytoplasm</location>
    </subcellularLocation>
</comment>
<feature type="region of interest" description="Disordered" evidence="5">
    <location>
        <begin position="1"/>
        <end position="22"/>
    </location>
</feature>
<comment type="similarity">
    <text evidence="2">Belongs to the MLF family.</text>
</comment>
<protein>
    <submittedName>
        <fullName evidence="6">Myeloid leukemia factor</fullName>
    </submittedName>
</protein>
<feature type="compositionally biased region" description="Basic and acidic residues" evidence="5">
    <location>
        <begin position="278"/>
        <end position="299"/>
    </location>
</feature>
<dbReference type="AlphaFoldDB" id="A0A5N5SM56"/>
<name>A0A5N5SM56_9CRUS</name>
<dbReference type="Pfam" id="PF10248">
    <property type="entry name" value="Mlf1IP"/>
    <property type="match status" value="1"/>
</dbReference>
<sequence>MSIVPYTGSRDRSYGRSLVSSSRNDFPGTRDFLSSSFGDRSYKRPTSFRQDFLGGDDFDDIFDSAFSSSRNLFSHMNTMMNSMMRDPFREDPYFRGSAFPALMMGPSAAVVPADNRRRQDPFGLSHFGGMMSSMENMMKEGSCHTYSSSSVMTMTTGPDGRPQVYQASSSSRGVPGGVRETRRTEADSRTGMKKMAIGHHIEDRSHVIEKEMAGDGAVEEKEEFVNLDETEAESFNNEFRRKTQQVLGAIEQHPRPHRATTSPSRQRYLPALPSSSRANERARHRERGVGRTRNPNERL</sequence>
<feature type="region of interest" description="Disordered" evidence="5">
    <location>
        <begin position="248"/>
        <end position="299"/>
    </location>
</feature>
<dbReference type="GO" id="GO:0005737">
    <property type="term" value="C:cytoplasm"/>
    <property type="evidence" value="ECO:0007669"/>
    <property type="project" value="UniProtKB-SubCell"/>
</dbReference>
<keyword evidence="3" id="KW-0963">Cytoplasm</keyword>
<evidence type="ECO:0000256" key="2">
    <source>
        <dbReference type="ARBA" id="ARBA00008332"/>
    </source>
</evidence>
<feature type="compositionally biased region" description="Basic and acidic residues" evidence="5">
    <location>
        <begin position="179"/>
        <end position="190"/>
    </location>
</feature>
<dbReference type="PANTHER" id="PTHR13105">
    <property type="entry name" value="MYELOID LEUKEMIA FACTOR"/>
    <property type="match status" value="1"/>
</dbReference>
<accession>A0A5N5SM56</accession>
<dbReference type="Proteomes" id="UP000326759">
    <property type="component" value="Unassembled WGS sequence"/>
</dbReference>
<proteinExistence type="inferred from homology"/>
<evidence type="ECO:0000256" key="1">
    <source>
        <dbReference type="ARBA" id="ARBA00004496"/>
    </source>
</evidence>
<dbReference type="InterPro" id="IPR019376">
    <property type="entry name" value="Myeloid_leukemia_factor"/>
</dbReference>
<dbReference type="EMBL" id="SEYY01022988">
    <property type="protein sequence ID" value="KAB7495151.1"/>
    <property type="molecule type" value="Genomic_DNA"/>
</dbReference>
<comment type="caution">
    <text evidence="6">The sequence shown here is derived from an EMBL/GenBank/DDBJ whole genome shotgun (WGS) entry which is preliminary data.</text>
</comment>
<evidence type="ECO:0000256" key="5">
    <source>
        <dbReference type="SAM" id="MobiDB-lite"/>
    </source>
</evidence>
<evidence type="ECO:0000313" key="7">
    <source>
        <dbReference type="Proteomes" id="UP000326759"/>
    </source>
</evidence>
<organism evidence="6 7">
    <name type="scientific">Armadillidium nasatum</name>
    <dbReference type="NCBI Taxonomy" id="96803"/>
    <lineage>
        <taxon>Eukaryota</taxon>
        <taxon>Metazoa</taxon>
        <taxon>Ecdysozoa</taxon>
        <taxon>Arthropoda</taxon>
        <taxon>Crustacea</taxon>
        <taxon>Multicrustacea</taxon>
        <taxon>Malacostraca</taxon>
        <taxon>Eumalacostraca</taxon>
        <taxon>Peracarida</taxon>
        <taxon>Isopoda</taxon>
        <taxon>Oniscidea</taxon>
        <taxon>Crinocheta</taxon>
        <taxon>Armadillidiidae</taxon>
        <taxon>Armadillidium</taxon>
    </lineage>
</organism>
<reference evidence="6 7" key="1">
    <citation type="journal article" date="2019" name="PLoS Biol.">
        <title>Sex chromosomes control vertical transmission of feminizing Wolbachia symbionts in an isopod.</title>
        <authorList>
            <person name="Becking T."/>
            <person name="Chebbi M.A."/>
            <person name="Giraud I."/>
            <person name="Moumen B."/>
            <person name="Laverre T."/>
            <person name="Caubet Y."/>
            <person name="Peccoud J."/>
            <person name="Gilbert C."/>
            <person name="Cordaux R."/>
        </authorList>
    </citation>
    <scope>NUCLEOTIDE SEQUENCE [LARGE SCALE GENOMIC DNA]</scope>
    <source>
        <strain evidence="6">ANa2</strain>
        <tissue evidence="6">Whole body excluding digestive tract and cuticle</tissue>
    </source>
</reference>
<evidence type="ECO:0000313" key="6">
    <source>
        <dbReference type="EMBL" id="KAB7495151.1"/>
    </source>
</evidence>
<keyword evidence="4" id="KW-0597">Phosphoprotein</keyword>
<dbReference type="OrthoDB" id="6367338at2759"/>
<feature type="region of interest" description="Disordered" evidence="5">
    <location>
        <begin position="161"/>
        <end position="190"/>
    </location>
</feature>
<evidence type="ECO:0000256" key="3">
    <source>
        <dbReference type="ARBA" id="ARBA00022490"/>
    </source>
</evidence>
<evidence type="ECO:0000256" key="4">
    <source>
        <dbReference type="ARBA" id="ARBA00022553"/>
    </source>
</evidence>